<gene>
    <name evidence="8" type="primary">rplI</name>
    <name evidence="11" type="ORF">CD039_10790</name>
</gene>
<dbReference type="InterPro" id="IPR000244">
    <property type="entry name" value="Ribosomal_bL9"/>
</dbReference>
<evidence type="ECO:0000256" key="1">
    <source>
        <dbReference type="ARBA" id="ARBA00003058"/>
    </source>
</evidence>
<dbReference type="Pfam" id="PF01281">
    <property type="entry name" value="Ribosomal_L9_N"/>
    <property type="match status" value="1"/>
</dbReference>
<comment type="caution">
    <text evidence="11">The sequence shown here is derived from an EMBL/GenBank/DDBJ whole genome shotgun (WGS) entry which is preliminary data.</text>
</comment>
<dbReference type="Pfam" id="PF03948">
    <property type="entry name" value="Ribosomal_L9_C"/>
    <property type="match status" value="1"/>
</dbReference>
<dbReference type="Gene3D" id="3.40.5.10">
    <property type="entry name" value="Ribosomal protein L9, N-terminal domain"/>
    <property type="match status" value="1"/>
</dbReference>
<keyword evidence="3 8" id="KW-0699">rRNA-binding</keyword>
<sequence length="149" mass="16706">MKVIFTQDVKGKGKKGEVKDVPVGYANNFLFKKNLAVEANSGNLKQLQQQNKRAEQERQKEIDDAKELKSRLEDIEVEVSAKTGEGGKLFGSISTKQIAQALKDQHDIKIDKRKMDLPHGIHALGYTNVPVKLDKEVEGTIRVHTVEQN</sequence>
<dbReference type="InterPro" id="IPR020069">
    <property type="entry name" value="Ribosomal_bL9_C"/>
</dbReference>
<accession>A0A2K4FB89</accession>
<organism evidence="11 12">
    <name type="scientific">Staphylococcus argensis</name>
    <dbReference type="NCBI Taxonomy" id="1607738"/>
    <lineage>
        <taxon>Bacteria</taxon>
        <taxon>Bacillati</taxon>
        <taxon>Bacillota</taxon>
        <taxon>Bacilli</taxon>
        <taxon>Bacillales</taxon>
        <taxon>Staphylococcaceae</taxon>
        <taxon>Staphylococcus</taxon>
    </lineage>
</organism>
<dbReference type="AlphaFoldDB" id="A0A2K4FB89"/>
<dbReference type="GO" id="GO:0019843">
    <property type="term" value="F:rRNA binding"/>
    <property type="evidence" value="ECO:0007669"/>
    <property type="project" value="UniProtKB-UniRule"/>
</dbReference>
<feature type="compositionally biased region" description="Basic and acidic residues" evidence="9">
    <location>
        <begin position="52"/>
        <end position="65"/>
    </location>
</feature>
<comment type="function">
    <text evidence="1 8">Binds to the 23S rRNA.</text>
</comment>
<keyword evidence="5 8" id="KW-0689">Ribosomal protein</keyword>
<dbReference type="GO" id="GO:0003735">
    <property type="term" value="F:structural constituent of ribosome"/>
    <property type="evidence" value="ECO:0007669"/>
    <property type="project" value="InterPro"/>
</dbReference>
<evidence type="ECO:0000256" key="6">
    <source>
        <dbReference type="ARBA" id="ARBA00023274"/>
    </source>
</evidence>
<dbReference type="PANTHER" id="PTHR21368">
    <property type="entry name" value="50S RIBOSOMAL PROTEIN L9"/>
    <property type="match status" value="1"/>
</dbReference>
<dbReference type="HAMAP" id="MF_00503">
    <property type="entry name" value="Ribosomal_bL9"/>
    <property type="match status" value="1"/>
</dbReference>
<dbReference type="OrthoDB" id="9788336at2"/>
<evidence type="ECO:0000256" key="8">
    <source>
        <dbReference type="HAMAP-Rule" id="MF_00503"/>
    </source>
</evidence>
<dbReference type="InterPro" id="IPR020070">
    <property type="entry name" value="Ribosomal_bL9_N"/>
</dbReference>
<dbReference type="GeneID" id="98298827"/>
<evidence type="ECO:0000256" key="9">
    <source>
        <dbReference type="SAM" id="MobiDB-lite"/>
    </source>
</evidence>
<dbReference type="SUPFAM" id="SSF55653">
    <property type="entry name" value="Ribosomal protein L9 C-domain"/>
    <property type="match status" value="1"/>
</dbReference>
<name>A0A2K4FB89_9STAP</name>
<dbReference type="GO" id="GO:0005840">
    <property type="term" value="C:ribosome"/>
    <property type="evidence" value="ECO:0007669"/>
    <property type="project" value="UniProtKB-KW"/>
</dbReference>
<keyword evidence="12" id="KW-1185">Reference proteome</keyword>
<dbReference type="InterPro" id="IPR020594">
    <property type="entry name" value="Ribosomal_bL9_bac/chp"/>
</dbReference>
<evidence type="ECO:0000256" key="3">
    <source>
        <dbReference type="ARBA" id="ARBA00022730"/>
    </source>
</evidence>
<feature type="region of interest" description="Disordered" evidence="9">
    <location>
        <begin position="46"/>
        <end position="65"/>
    </location>
</feature>
<evidence type="ECO:0000256" key="7">
    <source>
        <dbReference type="ARBA" id="ARBA00035292"/>
    </source>
</evidence>
<dbReference type="FunFam" id="3.40.5.10:FF:000002">
    <property type="entry name" value="50S ribosomal protein L9"/>
    <property type="match status" value="1"/>
</dbReference>
<dbReference type="PROSITE" id="PS00651">
    <property type="entry name" value="RIBOSOMAL_L9"/>
    <property type="match status" value="1"/>
</dbReference>
<dbReference type="NCBIfam" id="TIGR00158">
    <property type="entry name" value="L9"/>
    <property type="match status" value="1"/>
</dbReference>
<comment type="similarity">
    <text evidence="2 8">Belongs to the bacterial ribosomal protein bL9 family.</text>
</comment>
<dbReference type="InterPro" id="IPR009027">
    <property type="entry name" value="Ribosomal_bL9/RNase_H1_N"/>
</dbReference>
<evidence type="ECO:0000256" key="5">
    <source>
        <dbReference type="ARBA" id="ARBA00022980"/>
    </source>
</evidence>
<dbReference type="EMBL" id="PPPX01000016">
    <property type="protein sequence ID" value="POA08547.1"/>
    <property type="molecule type" value="Genomic_DNA"/>
</dbReference>
<evidence type="ECO:0000256" key="4">
    <source>
        <dbReference type="ARBA" id="ARBA00022884"/>
    </source>
</evidence>
<keyword evidence="6 8" id="KW-0687">Ribonucleoprotein</keyword>
<dbReference type="SUPFAM" id="SSF55658">
    <property type="entry name" value="L9 N-domain-like"/>
    <property type="match status" value="1"/>
</dbReference>
<feature type="domain" description="Ribosomal protein L9" evidence="10">
    <location>
        <begin position="13"/>
        <end position="40"/>
    </location>
</feature>
<dbReference type="GO" id="GO:1990904">
    <property type="term" value="C:ribonucleoprotein complex"/>
    <property type="evidence" value="ECO:0007669"/>
    <property type="project" value="UniProtKB-KW"/>
</dbReference>
<dbReference type="InterPro" id="IPR036935">
    <property type="entry name" value="Ribosomal_bL9_N_sf"/>
</dbReference>
<evidence type="ECO:0000256" key="2">
    <source>
        <dbReference type="ARBA" id="ARBA00010605"/>
    </source>
</evidence>
<evidence type="ECO:0000313" key="12">
    <source>
        <dbReference type="Proteomes" id="UP000242712"/>
    </source>
</evidence>
<protein>
    <recommendedName>
        <fullName evidence="7 8">Large ribosomal subunit protein bL9</fullName>
    </recommendedName>
</protein>
<keyword evidence="4 8" id="KW-0694">RNA-binding</keyword>
<dbReference type="GO" id="GO:0006412">
    <property type="term" value="P:translation"/>
    <property type="evidence" value="ECO:0007669"/>
    <property type="project" value="UniProtKB-UniRule"/>
</dbReference>
<evidence type="ECO:0000259" key="10">
    <source>
        <dbReference type="PROSITE" id="PS00651"/>
    </source>
</evidence>
<dbReference type="InterPro" id="IPR036791">
    <property type="entry name" value="Ribosomal_bL9_C_sf"/>
</dbReference>
<dbReference type="Proteomes" id="UP000242712">
    <property type="component" value="Unassembled WGS sequence"/>
</dbReference>
<proteinExistence type="inferred from homology"/>
<dbReference type="Gene3D" id="3.10.430.100">
    <property type="entry name" value="Ribosomal protein L9, C-terminal domain"/>
    <property type="match status" value="1"/>
</dbReference>
<evidence type="ECO:0000313" key="11">
    <source>
        <dbReference type="EMBL" id="POA08547.1"/>
    </source>
</evidence>
<dbReference type="FunFam" id="3.10.430.100:FF:000002">
    <property type="entry name" value="50S ribosomal protein L9"/>
    <property type="match status" value="1"/>
</dbReference>
<dbReference type="RefSeq" id="WP_103372319.1">
    <property type="nucleotide sequence ID" value="NZ_CBCRVO010000002.1"/>
</dbReference>
<reference evidence="11 12" key="1">
    <citation type="submission" date="2017-08" db="EMBL/GenBank/DDBJ databases">
        <title>Draft genome sequences of 64 type strains of genus Staph aureus.</title>
        <authorList>
            <person name="Cole K."/>
            <person name="Golubchik T."/>
            <person name="Russell J."/>
            <person name="Foster D."/>
            <person name="Llewelyn M."/>
            <person name="Wilson D."/>
            <person name="Crook D."/>
            <person name="Paul J."/>
        </authorList>
    </citation>
    <scope>NUCLEOTIDE SEQUENCE [LARGE SCALE GENOMIC DNA]</scope>
    <source>
        <strain evidence="11 12">DSM 29875</strain>
    </source>
</reference>